<dbReference type="Proteomes" id="UP000053681">
    <property type="component" value="Unassembled WGS sequence"/>
</dbReference>
<keyword evidence="1" id="KW-0472">Membrane</keyword>
<dbReference type="EMBL" id="LNQP01000023">
    <property type="protein sequence ID" value="KSU88460.1"/>
    <property type="molecule type" value="Genomic_DNA"/>
</dbReference>
<dbReference type="NCBIfam" id="TIGR02896">
    <property type="entry name" value="spore_III_AF"/>
    <property type="match status" value="1"/>
</dbReference>
<keyword evidence="1" id="KW-1133">Transmembrane helix</keyword>
<dbReference type="Pfam" id="PF09581">
    <property type="entry name" value="Spore_III_AF"/>
    <property type="match status" value="1"/>
</dbReference>
<accession>A0A0V8JNG7</accession>
<evidence type="ECO:0000313" key="2">
    <source>
        <dbReference type="EMBL" id="KSU88460.1"/>
    </source>
</evidence>
<reference evidence="2 3" key="1">
    <citation type="submission" date="2015-11" db="EMBL/GenBank/DDBJ databases">
        <title>Bacillus caseinolyticus sp nov.</title>
        <authorList>
            <person name="Dastager S.G."/>
            <person name="Mawlankar R."/>
        </authorList>
    </citation>
    <scope>NUCLEOTIDE SEQUENCE [LARGE SCALE GENOMIC DNA]</scope>
    <source>
        <strain evidence="2 3">SGD-V-76</strain>
    </source>
</reference>
<proteinExistence type="predicted"/>
<protein>
    <submittedName>
        <fullName evidence="2">Stage III sporulation protein AF</fullName>
    </submittedName>
</protein>
<gene>
    <name evidence="2" type="ORF">AS180_07725</name>
</gene>
<keyword evidence="3" id="KW-1185">Reference proteome</keyword>
<evidence type="ECO:0000256" key="1">
    <source>
        <dbReference type="SAM" id="Phobius"/>
    </source>
</evidence>
<name>A0A0V8JNG7_9BACI</name>
<feature type="transmembrane region" description="Helical" evidence="1">
    <location>
        <begin position="6"/>
        <end position="25"/>
    </location>
</feature>
<organism evidence="2 3">
    <name type="scientific">Priestia veravalensis</name>
    <dbReference type="NCBI Taxonomy" id="1414648"/>
    <lineage>
        <taxon>Bacteria</taxon>
        <taxon>Bacillati</taxon>
        <taxon>Bacillota</taxon>
        <taxon>Bacilli</taxon>
        <taxon>Bacillales</taxon>
        <taxon>Bacillaceae</taxon>
        <taxon>Priestia</taxon>
    </lineage>
</organism>
<dbReference type="AlphaFoldDB" id="A0A0V8JNG7"/>
<comment type="caution">
    <text evidence="2">The sequence shown here is derived from an EMBL/GenBank/DDBJ whole genome shotgun (WGS) entry which is preliminary data.</text>
</comment>
<feature type="transmembrane region" description="Helical" evidence="1">
    <location>
        <begin position="37"/>
        <end position="54"/>
    </location>
</feature>
<evidence type="ECO:0000313" key="3">
    <source>
        <dbReference type="Proteomes" id="UP000053681"/>
    </source>
</evidence>
<keyword evidence="1" id="KW-0812">Transmembrane</keyword>
<dbReference type="RefSeq" id="WP_025911513.1">
    <property type="nucleotide sequence ID" value="NZ_KQ758639.1"/>
</dbReference>
<sequence>MQALTSWITNIILFILLATVINLLLPSSGFQKYTKLVIGLLLMLIIVTPVFQILKVDVNKMFNSIRLSAASDDAGVENLIESKKKEIQASQRAYILEQMAVQMETEVKEELMEQYGVAIDQMHIETKNEEADPEADNIKTITVVMSAEEPEDEQAVAVVKEISIDTSTPIEKEPSKEATDITTYLAAKWGIDEKQMIVNLEEE</sequence>
<dbReference type="InterPro" id="IPR014245">
    <property type="entry name" value="Spore_III_AF"/>
</dbReference>